<dbReference type="GO" id="GO:0006627">
    <property type="term" value="P:protein processing involved in protein targeting to mitochondrion"/>
    <property type="evidence" value="ECO:0007669"/>
    <property type="project" value="InterPro"/>
</dbReference>
<dbReference type="PANTHER" id="PTHR46041:SF2">
    <property type="entry name" value="MITOCHONDRIAL INNER MEMBRANE PROTEASE SUBUNIT 2"/>
    <property type="match status" value="1"/>
</dbReference>
<evidence type="ECO:0000256" key="4">
    <source>
        <dbReference type="ARBA" id="ARBA00022801"/>
    </source>
</evidence>
<protein>
    <submittedName>
        <fullName evidence="7">Uncharacterized protein</fullName>
    </submittedName>
</protein>
<organism evidence="7 8">
    <name type="scientific">Mytilus galloprovincialis</name>
    <name type="common">Mediterranean mussel</name>
    <dbReference type="NCBI Taxonomy" id="29158"/>
    <lineage>
        <taxon>Eukaryota</taxon>
        <taxon>Metazoa</taxon>
        <taxon>Spiralia</taxon>
        <taxon>Lophotrochozoa</taxon>
        <taxon>Mollusca</taxon>
        <taxon>Bivalvia</taxon>
        <taxon>Autobranchia</taxon>
        <taxon>Pteriomorphia</taxon>
        <taxon>Mytilida</taxon>
        <taxon>Mytiloidea</taxon>
        <taxon>Mytilidae</taxon>
        <taxon>Mytilinae</taxon>
        <taxon>Mytilus</taxon>
    </lineage>
</organism>
<accession>A0A8B6CXH2</accession>
<dbReference type="GO" id="GO:0004252">
    <property type="term" value="F:serine-type endopeptidase activity"/>
    <property type="evidence" value="ECO:0007669"/>
    <property type="project" value="InterPro"/>
</dbReference>
<dbReference type="EMBL" id="UYJE01002536">
    <property type="protein sequence ID" value="VDI11665.1"/>
    <property type="molecule type" value="Genomic_DNA"/>
</dbReference>
<evidence type="ECO:0000256" key="5">
    <source>
        <dbReference type="ARBA" id="ARBA00022989"/>
    </source>
</evidence>
<keyword evidence="3" id="KW-0812">Transmembrane</keyword>
<evidence type="ECO:0000256" key="2">
    <source>
        <dbReference type="ARBA" id="ARBA00022670"/>
    </source>
</evidence>
<proteinExistence type="predicted"/>
<dbReference type="InterPro" id="IPR037730">
    <property type="entry name" value="IMP2"/>
</dbReference>
<dbReference type="Proteomes" id="UP000596742">
    <property type="component" value="Unassembled WGS sequence"/>
</dbReference>
<evidence type="ECO:0000313" key="8">
    <source>
        <dbReference type="Proteomes" id="UP000596742"/>
    </source>
</evidence>
<name>A0A8B6CXH2_MYTGA</name>
<dbReference type="InterPro" id="IPR036286">
    <property type="entry name" value="LexA/Signal_pep-like_sf"/>
</dbReference>
<dbReference type="InterPro" id="IPR019533">
    <property type="entry name" value="Peptidase_S26"/>
</dbReference>
<keyword evidence="5" id="KW-1133">Transmembrane helix</keyword>
<sequence length="74" mass="8598">MRSLLYLDKQKGTCNCAICVQLKMEFDTVGYIAQVMGVSMQPTLNPERKTDYVFLNKWKVRHFDLERGEIVALL</sequence>
<keyword evidence="4" id="KW-0378">Hydrolase</keyword>
<gene>
    <name evidence="7" type="ORF">MGAL_10B066713</name>
</gene>
<dbReference type="AlphaFoldDB" id="A0A8B6CXH2"/>
<evidence type="ECO:0000256" key="3">
    <source>
        <dbReference type="ARBA" id="ARBA00022692"/>
    </source>
</evidence>
<dbReference type="OrthoDB" id="9996127at2759"/>
<keyword evidence="2" id="KW-0645">Protease</keyword>
<evidence type="ECO:0000256" key="6">
    <source>
        <dbReference type="ARBA" id="ARBA00023136"/>
    </source>
</evidence>
<dbReference type="SUPFAM" id="SSF51306">
    <property type="entry name" value="LexA/Signal peptidase"/>
    <property type="match status" value="1"/>
</dbReference>
<reference evidence="7" key="1">
    <citation type="submission" date="2018-11" db="EMBL/GenBank/DDBJ databases">
        <authorList>
            <person name="Alioto T."/>
            <person name="Alioto T."/>
        </authorList>
    </citation>
    <scope>NUCLEOTIDE SEQUENCE</scope>
</reference>
<evidence type="ECO:0000256" key="1">
    <source>
        <dbReference type="ARBA" id="ARBA00004167"/>
    </source>
</evidence>
<dbReference type="CDD" id="cd06530">
    <property type="entry name" value="S26_SPase_I"/>
    <property type="match status" value="1"/>
</dbReference>
<dbReference type="PANTHER" id="PTHR46041">
    <property type="entry name" value="MITOCHONDRIAL INNER MEMBRANE PROTEASE SUBUNIT 2"/>
    <property type="match status" value="1"/>
</dbReference>
<keyword evidence="6" id="KW-0472">Membrane</keyword>
<keyword evidence="8" id="KW-1185">Reference proteome</keyword>
<evidence type="ECO:0000313" key="7">
    <source>
        <dbReference type="EMBL" id="VDI11665.1"/>
    </source>
</evidence>
<dbReference type="GO" id="GO:0006465">
    <property type="term" value="P:signal peptide processing"/>
    <property type="evidence" value="ECO:0007669"/>
    <property type="project" value="InterPro"/>
</dbReference>
<comment type="subcellular location">
    <subcellularLocation>
        <location evidence="1">Membrane</location>
        <topology evidence="1">Single-pass membrane protein</topology>
    </subcellularLocation>
</comment>
<dbReference type="GO" id="GO:0042720">
    <property type="term" value="C:mitochondrial inner membrane peptidase complex"/>
    <property type="evidence" value="ECO:0007669"/>
    <property type="project" value="InterPro"/>
</dbReference>
<comment type="caution">
    <text evidence="7">The sequence shown here is derived from an EMBL/GenBank/DDBJ whole genome shotgun (WGS) entry which is preliminary data.</text>
</comment>